<dbReference type="EMBL" id="JAWQEG010000543">
    <property type="protein sequence ID" value="KAK3888526.1"/>
    <property type="molecule type" value="Genomic_DNA"/>
</dbReference>
<feature type="non-terminal residue" evidence="1">
    <location>
        <position position="1"/>
    </location>
</feature>
<protein>
    <submittedName>
        <fullName evidence="1">Uncharacterized protein</fullName>
    </submittedName>
</protein>
<gene>
    <name evidence="1" type="ORF">Pcinc_007382</name>
</gene>
<organism evidence="1 2">
    <name type="scientific">Petrolisthes cinctipes</name>
    <name type="common">Flat porcelain crab</name>
    <dbReference type="NCBI Taxonomy" id="88211"/>
    <lineage>
        <taxon>Eukaryota</taxon>
        <taxon>Metazoa</taxon>
        <taxon>Ecdysozoa</taxon>
        <taxon>Arthropoda</taxon>
        <taxon>Crustacea</taxon>
        <taxon>Multicrustacea</taxon>
        <taxon>Malacostraca</taxon>
        <taxon>Eumalacostraca</taxon>
        <taxon>Eucarida</taxon>
        <taxon>Decapoda</taxon>
        <taxon>Pleocyemata</taxon>
        <taxon>Anomura</taxon>
        <taxon>Galatheoidea</taxon>
        <taxon>Porcellanidae</taxon>
        <taxon>Petrolisthes</taxon>
    </lineage>
</organism>
<proteinExistence type="predicted"/>
<sequence>GAPYRRTFDAVLWRCVQGGLIDKWLKDLYRIYLKETLQKKTPEERKRERRLLQLKRIMVW</sequence>
<keyword evidence="2" id="KW-1185">Reference proteome</keyword>
<dbReference type="Proteomes" id="UP001286313">
    <property type="component" value="Unassembled WGS sequence"/>
</dbReference>
<evidence type="ECO:0000313" key="2">
    <source>
        <dbReference type="Proteomes" id="UP001286313"/>
    </source>
</evidence>
<accession>A0AAE1GB25</accession>
<name>A0AAE1GB25_PETCI</name>
<dbReference type="AlphaFoldDB" id="A0AAE1GB25"/>
<reference evidence="1" key="1">
    <citation type="submission" date="2023-10" db="EMBL/GenBank/DDBJ databases">
        <title>Genome assemblies of two species of porcelain crab, Petrolisthes cinctipes and Petrolisthes manimaculis (Anomura: Porcellanidae).</title>
        <authorList>
            <person name="Angst P."/>
        </authorList>
    </citation>
    <scope>NUCLEOTIDE SEQUENCE</scope>
    <source>
        <strain evidence="1">PB745_01</strain>
        <tissue evidence="1">Gill</tissue>
    </source>
</reference>
<comment type="caution">
    <text evidence="1">The sequence shown here is derived from an EMBL/GenBank/DDBJ whole genome shotgun (WGS) entry which is preliminary data.</text>
</comment>
<evidence type="ECO:0000313" key="1">
    <source>
        <dbReference type="EMBL" id="KAK3888526.1"/>
    </source>
</evidence>